<dbReference type="Proteomes" id="UP000265875">
    <property type="component" value="Unassembled WGS sequence"/>
</dbReference>
<dbReference type="AlphaFoldDB" id="A0A399M785"/>
<accession>A0A399M785</accession>
<dbReference type="EMBL" id="QWLL01000028">
    <property type="protein sequence ID" value="RII77662.1"/>
    <property type="molecule type" value="Genomic_DNA"/>
</dbReference>
<comment type="caution">
    <text evidence="1">The sequence shown here is derived from an EMBL/GenBank/DDBJ whole genome shotgun (WGS) entry which is preliminary data.</text>
</comment>
<reference evidence="1 2" key="1">
    <citation type="submission" date="2018-08" db="EMBL/GenBank/DDBJ databases">
        <title>Draft genome sequence of the cyanotroph, Pseudomonas monteilii BCN3.</title>
        <authorList>
            <person name="Jones L.B."/>
            <person name="Kunz D.A."/>
        </authorList>
    </citation>
    <scope>NUCLEOTIDE SEQUENCE [LARGE SCALE GENOMIC DNA]</scope>
    <source>
        <strain evidence="1 2">BCN3</strain>
    </source>
</reference>
<evidence type="ECO:0008006" key="3">
    <source>
        <dbReference type="Google" id="ProtNLM"/>
    </source>
</evidence>
<gene>
    <name evidence="1" type="ORF">D0894_11295</name>
</gene>
<evidence type="ECO:0000313" key="1">
    <source>
        <dbReference type="EMBL" id="RII77662.1"/>
    </source>
</evidence>
<protein>
    <recommendedName>
        <fullName evidence="3">Secretion system X translation initiation factor</fullName>
    </recommendedName>
</protein>
<evidence type="ECO:0000313" key="2">
    <source>
        <dbReference type="Proteomes" id="UP000265875"/>
    </source>
</evidence>
<name>A0A399M785_9PSED</name>
<organism evidence="1 2">
    <name type="scientific">Pseudomonas monteilii</name>
    <dbReference type="NCBI Taxonomy" id="76759"/>
    <lineage>
        <taxon>Bacteria</taxon>
        <taxon>Pseudomonadati</taxon>
        <taxon>Pseudomonadota</taxon>
        <taxon>Gammaproteobacteria</taxon>
        <taxon>Pseudomonadales</taxon>
        <taxon>Pseudomonadaceae</taxon>
        <taxon>Pseudomonas</taxon>
    </lineage>
</organism>
<sequence>MNTQRAVIWAGFLGVSAALAWAPGHWFGQDDGVAAFAGKPAPSGTVGAAEPVGAALAAKGPEQASRDLFPTQQWTKPQALATVTEQPVVAAPVVAAAPTAPALPFQFIGRMGTNDDLQIFLQSGEKLYVVRQGDVIEDTYRLDRVSAEELSLVYLPLHQSQTLSVGSAP</sequence>
<dbReference type="RefSeq" id="WP_119369774.1">
    <property type="nucleotide sequence ID" value="NZ_QWLL01000028.1"/>
</dbReference>
<proteinExistence type="predicted"/>